<dbReference type="EC" id="3.1.4.4" evidence="5"/>
<evidence type="ECO:0000313" key="13">
    <source>
        <dbReference type="EMBL" id="AUX78692.1"/>
    </source>
</evidence>
<comment type="similarity">
    <text evidence="4">Belongs to the phospholipase D family.</text>
</comment>
<dbReference type="Proteomes" id="UP000239340">
    <property type="component" value="Plasmid pSfreNXT3b"/>
</dbReference>
<keyword evidence="8" id="KW-0378">Hydrolase</keyword>
<dbReference type="SUPFAM" id="SSF56024">
    <property type="entry name" value="Phospholipase D/nuclease"/>
    <property type="match status" value="2"/>
</dbReference>
<keyword evidence="13" id="KW-0614">Plasmid</keyword>
<evidence type="ECO:0000256" key="5">
    <source>
        <dbReference type="ARBA" id="ARBA00012027"/>
    </source>
</evidence>
<evidence type="ECO:0000256" key="2">
    <source>
        <dbReference type="ARBA" id="ARBA00003145"/>
    </source>
</evidence>
<protein>
    <recommendedName>
        <fullName evidence="6">Phospholipase D</fullName>
        <ecNumber evidence="5">3.1.4.4</ecNumber>
    </recommendedName>
    <alternativeName>
        <fullName evidence="11">Choline phosphatase</fullName>
    </alternativeName>
</protein>
<dbReference type="AlphaFoldDB" id="A0A2L0HBY3"/>
<keyword evidence="9" id="KW-0442">Lipid degradation</keyword>
<sequence length="585" mass="63906">MDTNYRVTGKNAAAPFSLTIHRGDGMLLLAMDWKNGRPPENFVGFAIRYREPGTDVFKNVRNRIGFPGQEVPGEGIRTIEAPIQKFRWVHFPFNADLPGAFLYRVIPMFMGADRALSPGEAQEAELALMRETIPGKLNVAFTRGYVSSQSFVRNFAEGGPLIALVPPDGDQGLDFVPTHADADRAYAWMGFEARKETLSLLERARDTGAEVRVIAYDLNLPEVVERLEALGPNLKVIIDDSARTKGHGRPHSPESRAAERLIASAGAENVKRQNMANLQHHKSIAVRGGGVDTVVYGSTNHSWRGFYVQSNNSLVVQSASAVGDYFTAFEDYFSAAGAPAFKATGSSAGWHDLGLDGVDAKVAFSPHSEANGLLNEIGADIDAAGSSVFFSLAFLGQTTRGPIGPALGRALRKPDVHVMGIADGRVQAENLGLTVFSPDNRRRVVRAAALTGNVPPPFLTEPSGLAGVDGNHRGTRMHHKFVVLDFDKPTARVYLGSYNFSEPADLENGENLVLVRDRTVATSYMIEALRMYDHYRFRVAAEDGEETGAPLELKLPPEAGEAAWFERDWTDPVRARDRQLFARAD</sequence>
<dbReference type="RefSeq" id="WP_104840371.1">
    <property type="nucleotide sequence ID" value="NZ_CP024309.1"/>
</dbReference>
<dbReference type="Pfam" id="PF13091">
    <property type="entry name" value="PLDc_2"/>
    <property type="match status" value="2"/>
</dbReference>
<dbReference type="PROSITE" id="PS50035">
    <property type="entry name" value="PLD"/>
    <property type="match status" value="1"/>
</dbReference>
<dbReference type="Gene3D" id="3.30.870.10">
    <property type="entry name" value="Endonuclease Chain A"/>
    <property type="match status" value="2"/>
</dbReference>
<geneLocation type="plasmid" evidence="14">
    <name>psfrenxt3b</name>
</geneLocation>
<evidence type="ECO:0000256" key="4">
    <source>
        <dbReference type="ARBA" id="ARBA00008664"/>
    </source>
</evidence>
<reference evidence="13 14" key="1">
    <citation type="submission" date="2017-10" db="EMBL/GenBank/DDBJ databases">
        <title>Analysis of the genome sequences of Rhizobium populations associated to common bean (phaseolus vulgaris).</title>
        <authorList>
            <person name="Bustos P."/>
            <person name="Santamaria R.I."/>
            <person name="Miranda-Sanchez F."/>
            <person name="Perez-Carrascal O."/>
            <person name="Juarez S."/>
            <person name="Lozano L."/>
            <person name="Martinez-Flores I."/>
            <person name="Vinuesa P."/>
            <person name="Martinez-Romero E."/>
            <person name="Cevallos M.A."/>
            <person name="Romero D."/>
            <person name="Davila G."/>
            <person name="Gonzalez V."/>
        </authorList>
    </citation>
    <scope>NUCLEOTIDE SEQUENCE [LARGE SCALE GENOMIC DNA]</scope>
    <source>
        <strain evidence="13 14">NXT3</strain>
        <plasmid evidence="14">Plasmid psfrenxt3b</plasmid>
    </source>
</reference>
<dbReference type="InterPro" id="IPR051406">
    <property type="entry name" value="PLD_domain"/>
</dbReference>
<evidence type="ECO:0000256" key="1">
    <source>
        <dbReference type="ARBA" id="ARBA00000798"/>
    </source>
</evidence>
<dbReference type="InterPro" id="IPR001736">
    <property type="entry name" value="PLipase_D/transphosphatidylase"/>
</dbReference>
<keyword evidence="7" id="KW-0964">Secreted</keyword>
<dbReference type="CDD" id="cd09172">
    <property type="entry name" value="PLDc_Nuc_like_unchar1_1"/>
    <property type="match status" value="1"/>
</dbReference>
<dbReference type="PANTHER" id="PTHR43856">
    <property type="entry name" value="CARDIOLIPIN HYDROLASE"/>
    <property type="match status" value="1"/>
</dbReference>
<dbReference type="EMBL" id="CP024309">
    <property type="protein sequence ID" value="AUX78692.1"/>
    <property type="molecule type" value="Genomic_DNA"/>
</dbReference>
<dbReference type="InterPro" id="IPR025202">
    <property type="entry name" value="PLD-like_dom"/>
</dbReference>
<keyword evidence="10" id="KW-0443">Lipid metabolism</keyword>
<evidence type="ECO:0000256" key="6">
    <source>
        <dbReference type="ARBA" id="ARBA00018392"/>
    </source>
</evidence>
<evidence type="ECO:0000313" key="14">
    <source>
        <dbReference type="Proteomes" id="UP000239340"/>
    </source>
</evidence>
<evidence type="ECO:0000256" key="10">
    <source>
        <dbReference type="ARBA" id="ARBA00023098"/>
    </source>
</evidence>
<dbReference type="CDD" id="cd09173">
    <property type="entry name" value="PLDc_Nuc_like_unchar1_2"/>
    <property type="match status" value="1"/>
</dbReference>
<proteinExistence type="inferred from homology"/>
<evidence type="ECO:0000256" key="9">
    <source>
        <dbReference type="ARBA" id="ARBA00022963"/>
    </source>
</evidence>
<name>A0A2L0HBY3_RHIFR</name>
<feature type="domain" description="PLD phosphodiesterase" evidence="12">
    <location>
        <begin position="473"/>
        <end position="504"/>
    </location>
</feature>
<evidence type="ECO:0000256" key="11">
    <source>
        <dbReference type="ARBA" id="ARBA00029594"/>
    </source>
</evidence>
<dbReference type="GO" id="GO:0016042">
    <property type="term" value="P:lipid catabolic process"/>
    <property type="evidence" value="ECO:0007669"/>
    <property type="project" value="UniProtKB-KW"/>
</dbReference>
<dbReference type="PANTHER" id="PTHR43856:SF1">
    <property type="entry name" value="MITOCHONDRIAL CARDIOLIPIN HYDROLASE"/>
    <property type="match status" value="1"/>
</dbReference>
<evidence type="ECO:0000259" key="12">
    <source>
        <dbReference type="PROSITE" id="PS50035"/>
    </source>
</evidence>
<comment type="subcellular location">
    <subcellularLocation>
        <location evidence="3">Secreted</location>
    </subcellularLocation>
</comment>
<comment type="function">
    <text evidence="2">Could be a virulence factor.</text>
</comment>
<dbReference type="GO" id="GO:0016891">
    <property type="term" value="F:RNA endonuclease activity producing 5'-phosphomonoesters, hydrolytic mechanism"/>
    <property type="evidence" value="ECO:0007669"/>
    <property type="project" value="TreeGrafter"/>
</dbReference>
<comment type="catalytic activity">
    <reaction evidence="1">
        <text>a 1,2-diacyl-sn-glycero-3-phosphocholine + H2O = a 1,2-diacyl-sn-glycero-3-phosphate + choline + H(+)</text>
        <dbReference type="Rhea" id="RHEA:14445"/>
        <dbReference type="ChEBI" id="CHEBI:15354"/>
        <dbReference type="ChEBI" id="CHEBI:15377"/>
        <dbReference type="ChEBI" id="CHEBI:15378"/>
        <dbReference type="ChEBI" id="CHEBI:57643"/>
        <dbReference type="ChEBI" id="CHEBI:58608"/>
        <dbReference type="EC" id="3.1.4.4"/>
    </reaction>
</comment>
<evidence type="ECO:0000256" key="3">
    <source>
        <dbReference type="ARBA" id="ARBA00004613"/>
    </source>
</evidence>
<evidence type="ECO:0000256" key="8">
    <source>
        <dbReference type="ARBA" id="ARBA00022801"/>
    </source>
</evidence>
<accession>A0A2L0HBY3</accession>
<dbReference type="GO" id="GO:0006793">
    <property type="term" value="P:phosphorus metabolic process"/>
    <property type="evidence" value="ECO:0007669"/>
    <property type="project" value="UniProtKB-ARBA"/>
</dbReference>
<evidence type="ECO:0000256" key="7">
    <source>
        <dbReference type="ARBA" id="ARBA00022525"/>
    </source>
</evidence>
<organism evidence="13 14">
    <name type="scientific">Rhizobium fredii</name>
    <name type="common">Sinorhizobium fredii</name>
    <dbReference type="NCBI Taxonomy" id="380"/>
    <lineage>
        <taxon>Bacteria</taxon>
        <taxon>Pseudomonadati</taxon>
        <taxon>Pseudomonadota</taxon>
        <taxon>Alphaproteobacteria</taxon>
        <taxon>Hyphomicrobiales</taxon>
        <taxon>Rhizobiaceae</taxon>
        <taxon>Sinorhizobium/Ensifer group</taxon>
        <taxon>Sinorhizobium</taxon>
    </lineage>
</organism>
<dbReference type="GO" id="GO:0005576">
    <property type="term" value="C:extracellular region"/>
    <property type="evidence" value="ECO:0007669"/>
    <property type="project" value="UniProtKB-SubCell"/>
</dbReference>
<gene>
    <name evidence="13" type="ORF">NXT3_PB00029</name>
</gene>
<dbReference type="GO" id="GO:0004630">
    <property type="term" value="F:phospholipase D activity"/>
    <property type="evidence" value="ECO:0007669"/>
    <property type="project" value="UniProtKB-EC"/>
</dbReference>